<keyword evidence="2" id="KW-1185">Reference proteome</keyword>
<dbReference type="RefSeq" id="WP_382220182.1">
    <property type="nucleotide sequence ID" value="NZ_JBHTCA010000003.1"/>
</dbReference>
<gene>
    <name evidence="1" type="ORF">ACFQPB_04705</name>
</gene>
<name>A0ABW2QGI9_9BURK</name>
<accession>A0ABW2QGI9</accession>
<proteinExistence type="predicted"/>
<sequence length="175" mass="19558">MTDGPSPPPSAGLWPEGRFVGRTDFQDLVVQGLQEAASQGCALVWLCDADFAAWPLGEQRLVQALDDWAAATRAHPLAQLRVLGQHFDDFPLRHARFVAWRARWSHRVDVRQWSAGQDSLPSVLWTPAWTLQRVDDTRDVVVATTEAAQRTRLAEVLQRHWQAARPGFSATTLGL</sequence>
<dbReference type="EMBL" id="JBHTCA010000003">
    <property type="protein sequence ID" value="MFC7408151.1"/>
    <property type="molecule type" value="Genomic_DNA"/>
</dbReference>
<reference evidence="2" key="1">
    <citation type="journal article" date="2019" name="Int. J. Syst. Evol. Microbiol.">
        <title>The Global Catalogue of Microorganisms (GCM) 10K type strain sequencing project: providing services to taxonomists for standard genome sequencing and annotation.</title>
        <authorList>
            <consortium name="The Broad Institute Genomics Platform"/>
            <consortium name="The Broad Institute Genome Sequencing Center for Infectious Disease"/>
            <person name="Wu L."/>
            <person name="Ma J."/>
        </authorList>
    </citation>
    <scope>NUCLEOTIDE SEQUENCE [LARGE SCALE GENOMIC DNA]</scope>
    <source>
        <strain evidence="2">CGMCC 1.12371</strain>
    </source>
</reference>
<evidence type="ECO:0000313" key="2">
    <source>
        <dbReference type="Proteomes" id="UP001596501"/>
    </source>
</evidence>
<evidence type="ECO:0000313" key="1">
    <source>
        <dbReference type="EMBL" id="MFC7408151.1"/>
    </source>
</evidence>
<comment type="caution">
    <text evidence="1">The sequence shown here is derived from an EMBL/GenBank/DDBJ whole genome shotgun (WGS) entry which is preliminary data.</text>
</comment>
<protein>
    <submittedName>
        <fullName evidence="1">Uncharacterized protein</fullName>
    </submittedName>
</protein>
<dbReference type="Proteomes" id="UP001596501">
    <property type="component" value="Unassembled WGS sequence"/>
</dbReference>
<organism evidence="1 2">
    <name type="scientific">Hydrogenophaga atypica</name>
    <dbReference type="NCBI Taxonomy" id="249409"/>
    <lineage>
        <taxon>Bacteria</taxon>
        <taxon>Pseudomonadati</taxon>
        <taxon>Pseudomonadota</taxon>
        <taxon>Betaproteobacteria</taxon>
        <taxon>Burkholderiales</taxon>
        <taxon>Comamonadaceae</taxon>
        <taxon>Hydrogenophaga</taxon>
    </lineage>
</organism>